<accession>A0A9D1A7B6</accession>
<sequence length="80" mass="9267">MQTPNMLSQREAYRLMLREYPDVMDVEQMCRVLHVSTKTGYRILQGGEIRCLKVGRSYRIPKTHLLSYLCQGAQVPSYTG</sequence>
<evidence type="ECO:0000313" key="3">
    <source>
        <dbReference type="Proteomes" id="UP000824258"/>
    </source>
</evidence>
<reference evidence="2" key="2">
    <citation type="journal article" date="2021" name="PeerJ">
        <title>Extensive microbial diversity within the chicken gut microbiome revealed by metagenomics and culture.</title>
        <authorList>
            <person name="Gilroy R."/>
            <person name="Ravi A."/>
            <person name="Getino M."/>
            <person name="Pursley I."/>
            <person name="Horton D.L."/>
            <person name="Alikhan N.F."/>
            <person name="Baker D."/>
            <person name="Gharbi K."/>
            <person name="Hall N."/>
            <person name="Watson M."/>
            <person name="Adriaenssens E.M."/>
            <person name="Foster-Nyarko E."/>
            <person name="Jarju S."/>
            <person name="Secka A."/>
            <person name="Antonio M."/>
            <person name="Oren A."/>
            <person name="Chaudhuri R.R."/>
            <person name="La Ragione R."/>
            <person name="Hildebrand F."/>
            <person name="Pallen M.J."/>
        </authorList>
    </citation>
    <scope>NUCLEOTIDE SEQUENCE</scope>
    <source>
        <strain evidence="2">ChiHjej9B8-7071</strain>
    </source>
</reference>
<dbReference type="NCBIfam" id="TIGR01764">
    <property type="entry name" value="excise"/>
    <property type="match status" value="1"/>
</dbReference>
<dbReference type="Proteomes" id="UP000824258">
    <property type="component" value="Unassembled WGS sequence"/>
</dbReference>
<evidence type="ECO:0000259" key="1">
    <source>
        <dbReference type="Pfam" id="PF12728"/>
    </source>
</evidence>
<protein>
    <submittedName>
        <fullName evidence="2">Helix-turn-helix domain-containing protein</fullName>
    </submittedName>
</protein>
<dbReference type="EMBL" id="DVGD01000133">
    <property type="protein sequence ID" value="HIR09622.1"/>
    <property type="molecule type" value="Genomic_DNA"/>
</dbReference>
<dbReference type="InterPro" id="IPR041657">
    <property type="entry name" value="HTH_17"/>
</dbReference>
<dbReference type="InterPro" id="IPR010093">
    <property type="entry name" value="SinI_DNA-bd"/>
</dbReference>
<dbReference type="GO" id="GO:0003677">
    <property type="term" value="F:DNA binding"/>
    <property type="evidence" value="ECO:0007669"/>
    <property type="project" value="InterPro"/>
</dbReference>
<dbReference type="AlphaFoldDB" id="A0A9D1A7B6"/>
<evidence type="ECO:0000313" key="2">
    <source>
        <dbReference type="EMBL" id="HIR09622.1"/>
    </source>
</evidence>
<name>A0A9D1A7B6_9FIRM</name>
<reference evidence="2" key="1">
    <citation type="submission" date="2020-10" db="EMBL/GenBank/DDBJ databases">
        <authorList>
            <person name="Gilroy R."/>
        </authorList>
    </citation>
    <scope>NUCLEOTIDE SEQUENCE</scope>
    <source>
        <strain evidence="2">ChiHjej9B8-7071</strain>
    </source>
</reference>
<organism evidence="2 3">
    <name type="scientific">Candidatus Avoscillospira stercoripullorum</name>
    <dbReference type="NCBI Taxonomy" id="2840709"/>
    <lineage>
        <taxon>Bacteria</taxon>
        <taxon>Bacillati</taxon>
        <taxon>Bacillota</taxon>
        <taxon>Clostridia</taxon>
        <taxon>Eubacteriales</taxon>
        <taxon>Oscillospiraceae</taxon>
        <taxon>Oscillospiraceae incertae sedis</taxon>
        <taxon>Candidatus Avoscillospira</taxon>
    </lineage>
</organism>
<feature type="domain" description="Helix-turn-helix" evidence="1">
    <location>
        <begin position="24"/>
        <end position="71"/>
    </location>
</feature>
<dbReference type="Pfam" id="PF12728">
    <property type="entry name" value="HTH_17"/>
    <property type="match status" value="1"/>
</dbReference>
<proteinExistence type="predicted"/>
<comment type="caution">
    <text evidence="2">The sequence shown here is derived from an EMBL/GenBank/DDBJ whole genome shotgun (WGS) entry which is preliminary data.</text>
</comment>
<gene>
    <name evidence="2" type="ORF">IAA70_04380</name>
</gene>